<comment type="cofactor">
    <cofactor evidence="2">
        <name>a divalent metal cation</name>
        <dbReference type="ChEBI" id="CHEBI:60240"/>
    </cofactor>
</comment>
<organism evidence="5 6">
    <name type="scientific">Morella rubra</name>
    <name type="common">Chinese bayberry</name>
    <dbReference type="NCBI Taxonomy" id="262757"/>
    <lineage>
        <taxon>Eukaryota</taxon>
        <taxon>Viridiplantae</taxon>
        <taxon>Streptophyta</taxon>
        <taxon>Embryophyta</taxon>
        <taxon>Tracheophyta</taxon>
        <taxon>Spermatophyta</taxon>
        <taxon>Magnoliopsida</taxon>
        <taxon>eudicotyledons</taxon>
        <taxon>Gunneridae</taxon>
        <taxon>Pentapetalae</taxon>
        <taxon>rosids</taxon>
        <taxon>fabids</taxon>
        <taxon>Fagales</taxon>
        <taxon>Myricaceae</taxon>
        <taxon>Morella</taxon>
    </lineage>
</organism>
<sequence>MLERLGALVGCTGGGSRVRAWVAAIRASSPTRINSMATVPETDEHNSGIMREAQRDVATYFPTAIVSGRSRDKVYNFVRLDEIYYAGSHGMDIKGPSKRRKYNRGNQAVFFLAASEFLPMIDEVYEALLNKTSSIPGEKVENNKFCLSVLSRPKC</sequence>
<dbReference type="EMBL" id="RXIC02000012">
    <property type="protein sequence ID" value="KAB1228100.1"/>
    <property type="molecule type" value="Genomic_DNA"/>
</dbReference>
<dbReference type="PANTHER" id="PTHR43768:SF32">
    <property type="entry name" value="TREHALOSE-PHOSPHATE PHOSPHATASE C-RELATED"/>
    <property type="match status" value="1"/>
</dbReference>
<dbReference type="Pfam" id="PF02358">
    <property type="entry name" value="Trehalose_PPase"/>
    <property type="match status" value="1"/>
</dbReference>
<dbReference type="InterPro" id="IPR036412">
    <property type="entry name" value="HAD-like_sf"/>
</dbReference>
<evidence type="ECO:0000256" key="4">
    <source>
        <dbReference type="ARBA" id="ARBA00025274"/>
    </source>
</evidence>
<evidence type="ECO:0000256" key="3">
    <source>
        <dbReference type="ARBA" id="ARBA00022801"/>
    </source>
</evidence>
<dbReference type="Gene3D" id="3.40.50.1000">
    <property type="entry name" value="HAD superfamily/HAD-like"/>
    <property type="match status" value="1"/>
</dbReference>
<dbReference type="Proteomes" id="UP000516437">
    <property type="component" value="Unassembled WGS sequence"/>
</dbReference>
<keyword evidence="6" id="KW-1185">Reference proteome</keyword>
<dbReference type="InterPro" id="IPR044651">
    <property type="entry name" value="OTSB-like"/>
</dbReference>
<proteinExistence type="predicted"/>
<protein>
    <submittedName>
        <fullName evidence="5">Putative trehalose-phosphate phosphatase 6</fullName>
    </submittedName>
</protein>
<reference evidence="5 6" key="1">
    <citation type="journal article" date="2019" name="Plant Biotechnol. J.">
        <title>The red bayberry genome and genetic basis of sex determination.</title>
        <authorList>
            <person name="Jia H.M."/>
            <person name="Jia H.J."/>
            <person name="Cai Q.L."/>
            <person name="Wang Y."/>
            <person name="Zhao H.B."/>
            <person name="Yang W.F."/>
            <person name="Wang G.Y."/>
            <person name="Li Y.H."/>
            <person name="Zhan D.L."/>
            <person name="Shen Y.T."/>
            <person name="Niu Q.F."/>
            <person name="Chang L."/>
            <person name="Qiu J."/>
            <person name="Zhao L."/>
            <person name="Xie H.B."/>
            <person name="Fu W.Y."/>
            <person name="Jin J."/>
            <person name="Li X.W."/>
            <person name="Jiao Y."/>
            <person name="Zhou C.C."/>
            <person name="Tu T."/>
            <person name="Chai C.Y."/>
            <person name="Gao J.L."/>
            <person name="Fan L.J."/>
            <person name="van de Weg E."/>
            <person name="Wang J.Y."/>
            <person name="Gao Z.S."/>
        </authorList>
    </citation>
    <scope>NUCLEOTIDE SEQUENCE [LARGE SCALE GENOMIC DNA]</scope>
    <source>
        <tissue evidence="5">Leaves</tissue>
    </source>
</reference>
<dbReference type="GO" id="GO:0004805">
    <property type="term" value="F:trehalose-phosphatase activity"/>
    <property type="evidence" value="ECO:0007669"/>
    <property type="project" value="UniProtKB-EC"/>
</dbReference>
<evidence type="ECO:0000256" key="2">
    <source>
        <dbReference type="ARBA" id="ARBA00001968"/>
    </source>
</evidence>
<dbReference type="SUPFAM" id="SSF56784">
    <property type="entry name" value="HAD-like"/>
    <property type="match status" value="1"/>
</dbReference>
<comment type="caution">
    <text evidence="5">The sequence shown here is derived from an EMBL/GenBank/DDBJ whole genome shotgun (WGS) entry which is preliminary data.</text>
</comment>
<evidence type="ECO:0000313" key="5">
    <source>
        <dbReference type="EMBL" id="KAB1228100.1"/>
    </source>
</evidence>
<dbReference type="PANTHER" id="PTHR43768">
    <property type="entry name" value="TREHALOSE 6-PHOSPHATE PHOSPHATASE"/>
    <property type="match status" value="1"/>
</dbReference>
<comment type="function">
    <text evidence="4">Removes the phosphate from trehalose 6-phosphate to produce free trehalose. Trehalose accumulation in plant may improve abiotic stress tolerance.</text>
</comment>
<evidence type="ECO:0000256" key="1">
    <source>
        <dbReference type="ARBA" id="ARBA00000500"/>
    </source>
</evidence>
<comment type="catalytic activity">
    <reaction evidence="1">
        <text>alpha,alpha-trehalose 6-phosphate + H2O = alpha,alpha-trehalose + phosphate</text>
        <dbReference type="Rhea" id="RHEA:23420"/>
        <dbReference type="ChEBI" id="CHEBI:15377"/>
        <dbReference type="ChEBI" id="CHEBI:16551"/>
        <dbReference type="ChEBI" id="CHEBI:43474"/>
        <dbReference type="ChEBI" id="CHEBI:58429"/>
        <dbReference type="EC" id="3.1.3.12"/>
    </reaction>
</comment>
<dbReference type="InterPro" id="IPR003337">
    <property type="entry name" value="Trehalose_PPase"/>
</dbReference>
<name>A0A6A1WZZ6_9ROSI</name>
<keyword evidence="3" id="KW-0378">Hydrolase</keyword>
<dbReference type="InterPro" id="IPR023214">
    <property type="entry name" value="HAD_sf"/>
</dbReference>
<gene>
    <name evidence="5" type="ORF">CJ030_MR4G013702</name>
</gene>
<dbReference type="OrthoDB" id="411251at2759"/>
<accession>A0A6A1WZZ6</accession>
<dbReference type="AlphaFoldDB" id="A0A6A1WZZ6"/>
<dbReference type="GO" id="GO:0005992">
    <property type="term" value="P:trehalose biosynthetic process"/>
    <property type="evidence" value="ECO:0007669"/>
    <property type="project" value="InterPro"/>
</dbReference>
<evidence type="ECO:0000313" key="6">
    <source>
        <dbReference type="Proteomes" id="UP000516437"/>
    </source>
</evidence>